<dbReference type="EMBL" id="JAVFWL010000005">
    <property type="protein sequence ID" value="KAK6758214.1"/>
    <property type="molecule type" value="Genomic_DNA"/>
</dbReference>
<proteinExistence type="predicted"/>
<evidence type="ECO:0000313" key="1">
    <source>
        <dbReference type="EMBL" id="KAK6758214.1"/>
    </source>
</evidence>
<name>A0ABR1E698_NECAM</name>
<protein>
    <submittedName>
        <fullName evidence="1">Uncharacterized protein</fullName>
    </submittedName>
</protein>
<sequence length="229" mass="26112">MIRAFESIGYYRPNAVLGYSIDDQLVAKRTRDAIASTKSAVSLISCYHDADSGVDSAQHGEGCRFLRKIIKRSRNPHRQDWTTAHLTAHSASITMSDQTVRSPGLLLQLIIEYHYAHTRKLPPYSYQSLVRPQHPQFRGMLPSNPHATFLNQLYIKLLQKPTIMMLLTLAVFEVKSNITVGNQPFYENILVDMKKEILQCSAVSLKIFTAAFENAVREPEWNDMEVKEM</sequence>
<organism evidence="1 2">
    <name type="scientific">Necator americanus</name>
    <name type="common">Human hookworm</name>
    <dbReference type="NCBI Taxonomy" id="51031"/>
    <lineage>
        <taxon>Eukaryota</taxon>
        <taxon>Metazoa</taxon>
        <taxon>Ecdysozoa</taxon>
        <taxon>Nematoda</taxon>
        <taxon>Chromadorea</taxon>
        <taxon>Rhabditida</taxon>
        <taxon>Rhabditina</taxon>
        <taxon>Rhabditomorpha</taxon>
        <taxon>Strongyloidea</taxon>
        <taxon>Ancylostomatidae</taxon>
        <taxon>Bunostominae</taxon>
        <taxon>Necator</taxon>
    </lineage>
</organism>
<accession>A0ABR1E698</accession>
<comment type="caution">
    <text evidence="1">The sequence shown here is derived from an EMBL/GenBank/DDBJ whole genome shotgun (WGS) entry which is preliminary data.</text>
</comment>
<keyword evidence="2" id="KW-1185">Reference proteome</keyword>
<evidence type="ECO:0000313" key="2">
    <source>
        <dbReference type="Proteomes" id="UP001303046"/>
    </source>
</evidence>
<gene>
    <name evidence="1" type="primary">Necator_chrV.g20604</name>
    <name evidence="1" type="ORF">RB195_015811</name>
</gene>
<dbReference type="Proteomes" id="UP001303046">
    <property type="component" value="Unassembled WGS sequence"/>
</dbReference>
<reference evidence="1 2" key="1">
    <citation type="submission" date="2023-08" db="EMBL/GenBank/DDBJ databases">
        <title>A Necator americanus chromosomal reference genome.</title>
        <authorList>
            <person name="Ilik V."/>
            <person name="Petrzelkova K.J."/>
            <person name="Pardy F."/>
            <person name="Fuh T."/>
            <person name="Niatou-Singa F.S."/>
            <person name="Gouil Q."/>
            <person name="Baker L."/>
            <person name="Ritchie M.E."/>
            <person name="Jex A.R."/>
            <person name="Gazzola D."/>
            <person name="Li H."/>
            <person name="Toshio Fujiwara R."/>
            <person name="Zhan B."/>
            <person name="Aroian R.V."/>
            <person name="Pafco B."/>
            <person name="Schwarz E.M."/>
        </authorList>
    </citation>
    <scope>NUCLEOTIDE SEQUENCE [LARGE SCALE GENOMIC DNA]</scope>
    <source>
        <strain evidence="1 2">Aroian</strain>
        <tissue evidence="1">Whole animal</tissue>
    </source>
</reference>